<evidence type="ECO:0000313" key="18">
    <source>
        <dbReference type="Proteomes" id="UP000515146"/>
    </source>
</evidence>
<dbReference type="GO" id="GO:0004618">
    <property type="term" value="F:phosphoglycerate kinase activity"/>
    <property type="evidence" value="ECO:0007669"/>
    <property type="project" value="UniProtKB-EC"/>
</dbReference>
<keyword evidence="13" id="KW-0324">Glycolysis</keyword>
<dbReference type="KEGG" id="dpte:113788318"/>
<comment type="catalytic activity">
    <reaction evidence="1 16">
        <text>(2R)-3-phosphoglycerate + ATP = (2R)-3-phospho-glyceroyl phosphate + ADP</text>
        <dbReference type="Rhea" id="RHEA:14801"/>
        <dbReference type="ChEBI" id="CHEBI:30616"/>
        <dbReference type="ChEBI" id="CHEBI:57604"/>
        <dbReference type="ChEBI" id="CHEBI:58272"/>
        <dbReference type="ChEBI" id="CHEBI:456216"/>
        <dbReference type="EC" id="2.7.2.3"/>
    </reaction>
</comment>
<evidence type="ECO:0000256" key="5">
    <source>
        <dbReference type="ARBA" id="ARBA00011245"/>
    </source>
</evidence>
<dbReference type="InterPro" id="IPR036043">
    <property type="entry name" value="Phosphoglycerate_kinase_sf"/>
</dbReference>
<evidence type="ECO:0000256" key="14">
    <source>
        <dbReference type="PIRSR" id="PIRSR000724-1"/>
    </source>
</evidence>
<dbReference type="PANTHER" id="PTHR11406:SF0">
    <property type="entry name" value="PHOSPHOGLYCERATE KINASE"/>
    <property type="match status" value="1"/>
</dbReference>
<evidence type="ECO:0000313" key="19">
    <source>
        <dbReference type="RefSeq" id="XP_027193583.1"/>
    </source>
</evidence>
<evidence type="ECO:0000256" key="10">
    <source>
        <dbReference type="ARBA" id="ARBA00022777"/>
    </source>
</evidence>
<dbReference type="InParanoid" id="A0A6P6XLG5"/>
<dbReference type="InterPro" id="IPR015824">
    <property type="entry name" value="Phosphoglycerate_kinase_N"/>
</dbReference>
<reference evidence="19" key="1">
    <citation type="submission" date="2025-08" db="UniProtKB">
        <authorList>
            <consortium name="RefSeq"/>
        </authorList>
    </citation>
    <scope>IDENTIFICATION</scope>
    <source>
        <strain evidence="19">Airmid</strain>
    </source>
</reference>
<dbReference type="EC" id="2.7.2.3" evidence="6 16"/>
<dbReference type="GO" id="GO:0005524">
    <property type="term" value="F:ATP binding"/>
    <property type="evidence" value="ECO:0007669"/>
    <property type="project" value="UniProtKB-KW"/>
</dbReference>
<comment type="subunit">
    <text evidence="5 17">Monomer.</text>
</comment>
<dbReference type="FunFam" id="3.40.50.1260:FF:000003">
    <property type="entry name" value="Phosphoglycerate kinase"/>
    <property type="match status" value="1"/>
</dbReference>
<sequence>MCSLDNIQNVRDTDLKGSRVLVRVDFNVPLKDGVVDDNTRIVESLSTINLISEKQAKKVILMSHCGRPDGVRNLKYSLKPVAIELEKLMNREVIFLNDCVGKDVEEACEKAPEGSIILLENLRFHPEEEGKIVTEEKRKIACEPEAVAEFRRKLSRLGDVYCNDAFGTAHRAHSSVVGVDVPIKCVGLLMEKEISFFNKALNSPERPFLAILGGAKIRDKIALIENLLDKVDCMIIGGGMAYTFLKVLYNMPIGNSLWDEEGSKIIHKIMDKAKEKNVQILLPKDFVISSKYGEDGIIESATFETGIKDGFEGLDCGPKSREDAAKLIKSAKTIIWNGPQGVSEMASFAAGSLAFVDAVAEATANGALSIVGGGDTAALVRRAGAVEKMSHISTGGGASLELLEGKVLPAIRYLQKPKTQA</sequence>
<accession>A0A6P6XLG5</accession>
<comment type="cofactor">
    <cofactor evidence="2">
        <name>Mg(2+)</name>
        <dbReference type="ChEBI" id="CHEBI:18420"/>
    </cofactor>
</comment>
<dbReference type="PROSITE" id="PS00111">
    <property type="entry name" value="PGLYCERATE_KINASE"/>
    <property type="match status" value="1"/>
</dbReference>
<protein>
    <recommendedName>
        <fullName evidence="6 16">Phosphoglycerate kinase</fullName>
        <ecNumber evidence="6 16">2.7.2.3</ecNumber>
    </recommendedName>
</protein>
<keyword evidence="8" id="KW-0479">Metal-binding</keyword>
<evidence type="ECO:0000256" key="4">
    <source>
        <dbReference type="ARBA" id="ARBA00008982"/>
    </source>
</evidence>
<dbReference type="GO" id="GO:0043531">
    <property type="term" value="F:ADP binding"/>
    <property type="evidence" value="ECO:0007669"/>
    <property type="project" value="TreeGrafter"/>
</dbReference>
<evidence type="ECO:0000256" key="2">
    <source>
        <dbReference type="ARBA" id="ARBA00001946"/>
    </source>
</evidence>
<dbReference type="UniPathway" id="UPA00109">
    <property type="reaction ID" value="UER00185"/>
</dbReference>
<evidence type="ECO:0000256" key="7">
    <source>
        <dbReference type="ARBA" id="ARBA00022679"/>
    </source>
</evidence>
<keyword evidence="18" id="KW-1185">Reference proteome</keyword>
<dbReference type="Proteomes" id="UP000515146">
    <property type="component" value="Unplaced"/>
</dbReference>
<keyword evidence="11 15" id="KW-0067">ATP-binding</keyword>
<dbReference type="GO" id="GO:0046872">
    <property type="term" value="F:metal ion binding"/>
    <property type="evidence" value="ECO:0007669"/>
    <property type="project" value="UniProtKB-KW"/>
</dbReference>
<evidence type="ECO:0000256" key="3">
    <source>
        <dbReference type="ARBA" id="ARBA00004838"/>
    </source>
</evidence>
<feature type="binding site" evidence="14">
    <location>
        <position position="123"/>
    </location>
    <ligand>
        <name>(2R)-3-phosphoglycerate</name>
        <dbReference type="ChEBI" id="CHEBI:58272"/>
    </ligand>
</feature>
<dbReference type="Gene3D" id="3.40.50.1260">
    <property type="entry name" value="Phosphoglycerate kinase, N-terminal domain"/>
    <property type="match status" value="3"/>
</dbReference>
<dbReference type="OrthoDB" id="275353at2759"/>
<dbReference type="AlphaFoldDB" id="A0A6P6XLG5"/>
<evidence type="ECO:0000256" key="12">
    <source>
        <dbReference type="ARBA" id="ARBA00022842"/>
    </source>
</evidence>
<comment type="pathway">
    <text evidence="3 16">Carbohydrate degradation; glycolysis; pyruvate from D-glyceraldehyde 3-phosphate: step 2/5.</text>
</comment>
<dbReference type="GO" id="GO:0006094">
    <property type="term" value="P:gluconeogenesis"/>
    <property type="evidence" value="ECO:0007669"/>
    <property type="project" value="TreeGrafter"/>
</dbReference>
<evidence type="ECO:0000256" key="16">
    <source>
        <dbReference type="RuleBase" id="RU000532"/>
    </source>
</evidence>
<dbReference type="InterPro" id="IPR001576">
    <property type="entry name" value="Phosphoglycerate_kinase"/>
</dbReference>
<dbReference type="Pfam" id="PF00162">
    <property type="entry name" value="PGK"/>
    <property type="match status" value="1"/>
</dbReference>
<dbReference type="CDD" id="cd00318">
    <property type="entry name" value="Phosphoglycerate_kinase"/>
    <property type="match status" value="1"/>
</dbReference>
<dbReference type="HAMAP" id="MF_00145">
    <property type="entry name" value="Phosphoglyc_kinase"/>
    <property type="match status" value="1"/>
</dbReference>
<keyword evidence="7 16" id="KW-0808">Transferase</keyword>
<keyword evidence="10 16" id="KW-0418">Kinase</keyword>
<feature type="binding site" evidence="14">
    <location>
        <begin position="25"/>
        <end position="27"/>
    </location>
    <ligand>
        <name>substrate</name>
    </ligand>
</feature>
<dbReference type="SUPFAM" id="SSF53748">
    <property type="entry name" value="Phosphoglycerate kinase"/>
    <property type="match status" value="1"/>
</dbReference>
<proteinExistence type="inferred from homology"/>
<evidence type="ECO:0000256" key="9">
    <source>
        <dbReference type="ARBA" id="ARBA00022741"/>
    </source>
</evidence>
<evidence type="ECO:0000256" key="17">
    <source>
        <dbReference type="RuleBase" id="RU000696"/>
    </source>
</evidence>
<name>A0A6P6XLG5_DERPT</name>
<evidence type="ECO:0000256" key="15">
    <source>
        <dbReference type="PIRSR" id="PIRSR000724-2"/>
    </source>
</evidence>
<dbReference type="InterPro" id="IPR015911">
    <property type="entry name" value="Phosphoglycerate_kinase_CS"/>
</dbReference>
<comment type="similarity">
    <text evidence="4 16">Belongs to the phosphoglycerate kinase family.</text>
</comment>
<evidence type="ECO:0000256" key="6">
    <source>
        <dbReference type="ARBA" id="ARBA00013061"/>
    </source>
</evidence>
<feature type="binding site" evidence="15">
    <location>
        <position position="313"/>
    </location>
    <ligand>
        <name>ATP</name>
        <dbReference type="ChEBI" id="CHEBI:30616"/>
    </ligand>
</feature>
<dbReference type="RefSeq" id="XP_027193583.1">
    <property type="nucleotide sequence ID" value="XM_027337782.1"/>
</dbReference>
<feature type="binding site" evidence="15">
    <location>
        <begin position="373"/>
        <end position="376"/>
    </location>
    <ligand>
        <name>ATP</name>
        <dbReference type="ChEBI" id="CHEBI:30616"/>
    </ligand>
</feature>
<dbReference type="PRINTS" id="PR00477">
    <property type="entry name" value="PHGLYCKINASE"/>
</dbReference>
<evidence type="ECO:0000256" key="1">
    <source>
        <dbReference type="ARBA" id="ARBA00000642"/>
    </source>
</evidence>
<gene>
    <name evidence="19" type="primary">LOC113788318</name>
</gene>
<feature type="binding site" evidence="14">
    <location>
        <begin position="64"/>
        <end position="67"/>
    </location>
    <ligand>
        <name>substrate</name>
    </ligand>
</feature>
<keyword evidence="9" id="KW-0547">Nucleotide-binding</keyword>
<feature type="binding site" evidence="15">
    <location>
        <position position="220"/>
    </location>
    <ligand>
        <name>ATP</name>
        <dbReference type="ChEBI" id="CHEBI:30616"/>
    </ligand>
</feature>
<evidence type="ECO:0000256" key="11">
    <source>
        <dbReference type="ARBA" id="ARBA00022840"/>
    </source>
</evidence>
<dbReference type="GO" id="GO:0005829">
    <property type="term" value="C:cytosol"/>
    <property type="evidence" value="ECO:0007669"/>
    <property type="project" value="TreeGrafter"/>
</dbReference>
<evidence type="ECO:0000256" key="8">
    <source>
        <dbReference type="ARBA" id="ARBA00022723"/>
    </source>
</evidence>
<dbReference type="PANTHER" id="PTHR11406">
    <property type="entry name" value="PHOSPHOGLYCERATE KINASE"/>
    <property type="match status" value="1"/>
</dbReference>
<feature type="binding site" evidence="14">
    <location>
        <position position="40"/>
    </location>
    <ligand>
        <name>(2R)-3-phosphoglycerate</name>
        <dbReference type="ChEBI" id="CHEBI:58272"/>
    </ligand>
</feature>
<feature type="binding site" evidence="15">
    <location>
        <position position="344"/>
    </location>
    <ligand>
        <name>ATP</name>
        <dbReference type="ChEBI" id="CHEBI:30616"/>
    </ligand>
</feature>
<keyword evidence="12" id="KW-0460">Magnesium</keyword>
<dbReference type="GO" id="GO:0006096">
    <property type="term" value="P:glycolytic process"/>
    <property type="evidence" value="ECO:0007669"/>
    <property type="project" value="UniProtKB-UniPathway"/>
</dbReference>
<organism evidence="18 19">
    <name type="scientific">Dermatophagoides pteronyssinus</name>
    <name type="common">European house dust mite</name>
    <dbReference type="NCBI Taxonomy" id="6956"/>
    <lineage>
        <taxon>Eukaryota</taxon>
        <taxon>Metazoa</taxon>
        <taxon>Ecdysozoa</taxon>
        <taxon>Arthropoda</taxon>
        <taxon>Chelicerata</taxon>
        <taxon>Arachnida</taxon>
        <taxon>Acari</taxon>
        <taxon>Acariformes</taxon>
        <taxon>Sarcoptiformes</taxon>
        <taxon>Astigmata</taxon>
        <taxon>Psoroptidia</taxon>
        <taxon>Analgoidea</taxon>
        <taxon>Pyroglyphidae</taxon>
        <taxon>Dermatophagoidinae</taxon>
        <taxon>Dermatophagoides</taxon>
    </lineage>
</organism>
<evidence type="ECO:0000256" key="13">
    <source>
        <dbReference type="ARBA" id="ARBA00023152"/>
    </source>
</evidence>
<dbReference type="PIRSF" id="PIRSF000724">
    <property type="entry name" value="Pgk"/>
    <property type="match status" value="1"/>
</dbReference>
<feature type="binding site" evidence="14">
    <location>
        <position position="171"/>
    </location>
    <ligand>
        <name>(2R)-3-phosphoglycerate</name>
        <dbReference type="ChEBI" id="CHEBI:58272"/>
    </ligand>
</feature>
<dbReference type="FunFam" id="3.40.50.1260:FF:000019">
    <property type="entry name" value="Phosphoglycerate kinase 1"/>
    <property type="match status" value="1"/>
</dbReference>